<gene>
    <name evidence="2" type="ORF">SAMN05421823_104513</name>
</gene>
<evidence type="ECO:0000256" key="1">
    <source>
        <dbReference type="SAM" id="Phobius"/>
    </source>
</evidence>
<feature type="transmembrane region" description="Helical" evidence="1">
    <location>
        <begin position="150"/>
        <end position="172"/>
    </location>
</feature>
<dbReference type="RefSeq" id="WP_089682670.1">
    <property type="nucleotide sequence ID" value="NZ_FNFO01000004.1"/>
</dbReference>
<evidence type="ECO:0000313" key="3">
    <source>
        <dbReference type="Proteomes" id="UP000198510"/>
    </source>
</evidence>
<dbReference type="Proteomes" id="UP000198510">
    <property type="component" value="Unassembled WGS sequence"/>
</dbReference>
<dbReference type="AlphaFoldDB" id="A0A1G9HR92"/>
<name>A0A1G9HR92_9BACT</name>
<protein>
    <submittedName>
        <fullName evidence="2">Uncharacterized protein</fullName>
    </submittedName>
</protein>
<dbReference type="EMBL" id="FNFO01000004">
    <property type="protein sequence ID" value="SDL15449.1"/>
    <property type="molecule type" value="Genomic_DNA"/>
</dbReference>
<proteinExistence type="predicted"/>
<evidence type="ECO:0000313" key="2">
    <source>
        <dbReference type="EMBL" id="SDL15449.1"/>
    </source>
</evidence>
<organism evidence="2 3">
    <name type="scientific">Catalinimonas alkaloidigena</name>
    <dbReference type="NCBI Taxonomy" id="1075417"/>
    <lineage>
        <taxon>Bacteria</taxon>
        <taxon>Pseudomonadati</taxon>
        <taxon>Bacteroidota</taxon>
        <taxon>Cytophagia</taxon>
        <taxon>Cytophagales</taxon>
        <taxon>Catalimonadaceae</taxon>
        <taxon>Catalinimonas</taxon>
    </lineage>
</organism>
<keyword evidence="1" id="KW-1133">Transmembrane helix</keyword>
<reference evidence="2 3" key="1">
    <citation type="submission" date="2016-10" db="EMBL/GenBank/DDBJ databases">
        <authorList>
            <person name="de Groot N.N."/>
        </authorList>
    </citation>
    <scope>NUCLEOTIDE SEQUENCE [LARGE SCALE GENOMIC DNA]</scope>
    <source>
        <strain evidence="2 3">DSM 25186</strain>
    </source>
</reference>
<sequence>MQNRTSTSIPIELQVAAFTALREEISRRSNAQLQLMTISLLSFSTLAGLILSSEQKHPYELLLLVPLISSATGLLWLDHDRRIREIGDYIYDKIFKKEEGTFEERADELENKWLTRSLGFLAPTMLLFDGPTIAALSWAHKEGLHTALPVFWWIGLILGIFYTLGLGVVLWLNARARAHSLKETALN</sequence>
<dbReference type="STRING" id="1075417.SAMN05421823_104513"/>
<accession>A0A1G9HR92</accession>
<keyword evidence="3" id="KW-1185">Reference proteome</keyword>
<feature type="transmembrane region" description="Helical" evidence="1">
    <location>
        <begin position="118"/>
        <end position="138"/>
    </location>
</feature>
<keyword evidence="1" id="KW-0812">Transmembrane</keyword>
<keyword evidence="1" id="KW-0472">Membrane</keyword>